<protein>
    <submittedName>
        <fullName evidence="2">Oxidoreductase</fullName>
    </submittedName>
</protein>
<dbReference type="Gene3D" id="3.40.50.720">
    <property type="entry name" value="NAD(P)-binding Rossmann-like Domain"/>
    <property type="match status" value="1"/>
</dbReference>
<gene>
    <name evidence="2" type="ORF">EOK75_01220</name>
</gene>
<dbReference type="Pfam" id="PF00107">
    <property type="entry name" value="ADH_zinc_N"/>
    <property type="match status" value="1"/>
</dbReference>
<dbReference type="InterPro" id="IPR011032">
    <property type="entry name" value="GroES-like_sf"/>
</dbReference>
<dbReference type="PANTHER" id="PTHR43677:SF1">
    <property type="entry name" value="ACRYLYL-COA REDUCTASE ACUI-RELATED"/>
    <property type="match status" value="1"/>
</dbReference>
<dbReference type="AlphaFoldDB" id="A0A4P8ECG9"/>
<organism evidence="2 3">
    <name type="scientific">Pseudorhodobacter turbinis</name>
    <dbReference type="NCBI Taxonomy" id="2500533"/>
    <lineage>
        <taxon>Bacteria</taxon>
        <taxon>Pseudomonadati</taxon>
        <taxon>Pseudomonadota</taxon>
        <taxon>Alphaproteobacteria</taxon>
        <taxon>Rhodobacterales</taxon>
        <taxon>Paracoccaceae</taxon>
        <taxon>Pseudorhodobacter</taxon>
    </lineage>
</organism>
<dbReference type="InterPro" id="IPR036291">
    <property type="entry name" value="NAD(P)-bd_dom_sf"/>
</dbReference>
<dbReference type="NCBIfam" id="TIGR02823">
    <property type="entry name" value="oxido_YhdH"/>
    <property type="match status" value="1"/>
</dbReference>
<dbReference type="InterPro" id="IPR013149">
    <property type="entry name" value="ADH-like_C"/>
</dbReference>
<dbReference type="PANTHER" id="PTHR43677">
    <property type="entry name" value="SHORT-CHAIN DEHYDROGENASE/REDUCTASE"/>
    <property type="match status" value="1"/>
</dbReference>
<accession>A0A4P8ECG9</accession>
<dbReference type="InterPro" id="IPR051397">
    <property type="entry name" value="Zn-ADH-like_protein"/>
</dbReference>
<evidence type="ECO:0000313" key="2">
    <source>
        <dbReference type="EMBL" id="QCO54551.1"/>
    </source>
</evidence>
<dbReference type="SMART" id="SM00829">
    <property type="entry name" value="PKS_ER"/>
    <property type="match status" value="1"/>
</dbReference>
<dbReference type="EMBL" id="CP039964">
    <property type="protein sequence ID" value="QCO54551.1"/>
    <property type="molecule type" value="Genomic_DNA"/>
</dbReference>
<dbReference type="CDD" id="cd08288">
    <property type="entry name" value="MDR_yhdh"/>
    <property type="match status" value="1"/>
</dbReference>
<evidence type="ECO:0000259" key="1">
    <source>
        <dbReference type="SMART" id="SM00829"/>
    </source>
</evidence>
<dbReference type="Pfam" id="PF08240">
    <property type="entry name" value="ADH_N"/>
    <property type="match status" value="1"/>
</dbReference>
<dbReference type="InterPro" id="IPR020843">
    <property type="entry name" value="ER"/>
</dbReference>
<name>A0A4P8ECG9_9RHOB</name>
<feature type="domain" description="Enoyl reductase (ER)" evidence="1">
    <location>
        <begin position="26"/>
        <end position="334"/>
    </location>
</feature>
<dbReference type="SUPFAM" id="SSF51735">
    <property type="entry name" value="NAD(P)-binding Rossmann-fold domains"/>
    <property type="match status" value="1"/>
</dbReference>
<proteinExistence type="predicted"/>
<dbReference type="InterPro" id="IPR014188">
    <property type="entry name" value="Acrylyl-CoA_reductase_AcuI"/>
</dbReference>
<dbReference type="RefSeq" id="WP_137192232.1">
    <property type="nucleotide sequence ID" value="NZ_CP039964.1"/>
</dbReference>
<keyword evidence="3" id="KW-1185">Reference proteome</keyword>
<dbReference type="GO" id="GO:0043957">
    <property type="term" value="F:acryloyl-CoA reductase (NADPH) activity"/>
    <property type="evidence" value="ECO:0007669"/>
    <property type="project" value="TreeGrafter"/>
</dbReference>
<dbReference type="OrthoDB" id="9782155at2"/>
<dbReference type="Proteomes" id="UP000298631">
    <property type="component" value="Chromosome"/>
</dbReference>
<sequence length="337" mass="35258">MTTTQAGLIEPFNALVIRDVEGKPKAGFDKLTFADLPDNDVLVEISHSSLNYKDGLAVSGKGRIARRLPMVAGIDLAGTVVRSKVSEWQAGDKVVVNGWGLSETEWGGYSQFQSLKSKYLTRLPQGFTPAEAMAIGTAGYTAALCVLALEEWGAITPGKGEVLVTGAAGGVGTVAISLLAKRGYKVVAATGRESQHDFLRDLGATDFVARAALAEAGKPLQAERWSGAIDSVGSNTLANVLAQTTYGGAVAACGLAGGADLPGTVLPHILRGVALLGVDSVMAPQKKRDRAWAYLAENLDRTKLAALTTTVSFADLPDLAQAICKGETRGRYVIEIT</sequence>
<evidence type="ECO:0000313" key="3">
    <source>
        <dbReference type="Proteomes" id="UP000298631"/>
    </source>
</evidence>
<dbReference type="KEGG" id="pseb:EOK75_01220"/>
<reference evidence="2 3" key="1">
    <citation type="submission" date="2019-05" db="EMBL/GenBank/DDBJ databases">
        <title>Pseudorhodobacter turbinis sp. nov., isolated from the gut of the Korean turban shell.</title>
        <authorList>
            <person name="Jeong Y.-S."/>
            <person name="Kang W.-R."/>
            <person name="Bae J.-W."/>
        </authorList>
    </citation>
    <scope>NUCLEOTIDE SEQUENCE [LARGE SCALE GENOMIC DNA]</scope>
    <source>
        <strain evidence="2 3">S12M18</strain>
    </source>
</reference>
<dbReference type="SUPFAM" id="SSF50129">
    <property type="entry name" value="GroES-like"/>
    <property type="match status" value="1"/>
</dbReference>
<dbReference type="InterPro" id="IPR013154">
    <property type="entry name" value="ADH-like_N"/>
</dbReference>
<dbReference type="Gene3D" id="3.90.180.10">
    <property type="entry name" value="Medium-chain alcohol dehydrogenases, catalytic domain"/>
    <property type="match status" value="1"/>
</dbReference>